<dbReference type="Proteomes" id="UP001153636">
    <property type="component" value="Chromosome 7"/>
</dbReference>
<dbReference type="EMBL" id="OV651819">
    <property type="protein sequence ID" value="CAH1113857.1"/>
    <property type="molecule type" value="Genomic_DNA"/>
</dbReference>
<protein>
    <submittedName>
        <fullName evidence="7">Uncharacterized protein</fullName>
    </submittedName>
</protein>
<organism evidence="7 8">
    <name type="scientific">Psylliodes chrysocephalus</name>
    <dbReference type="NCBI Taxonomy" id="3402493"/>
    <lineage>
        <taxon>Eukaryota</taxon>
        <taxon>Metazoa</taxon>
        <taxon>Ecdysozoa</taxon>
        <taxon>Arthropoda</taxon>
        <taxon>Hexapoda</taxon>
        <taxon>Insecta</taxon>
        <taxon>Pterygota</taxon>
        <taxon>Neoptera</taxon>
        <taxon>Endopterygota</taxon>
        <taxon>Coleoptera</taxon>
        <taxon>Polyphaga</taxon>
        <taxon>Cucujiformia</taxon>
        <taxon>Chrysomeloidea</taxon>
        <taxon>Chrysomelidae</taxon>
        <taxon>Galerucinae</taxon>
        <taxon>Alticini</taxon>
        <taxon>Psylliodes</taxon>
    </lineage>
</organism>
<dbReference type="PANTHER" id="PTHR46481:SF10">
    <property type="entry name" value="ZINC FINGER BED DOMAIN-CONTAINING PROTEIN 39"/>
    <property type="match status" value="1"/>
</dbReference>
<dbReference type="SUPFAM" id="SSF53098">
    <property type="entry name" value="Ribonuclease H-like"/>
    <property type="match status" value="1"/>
</dbReference>
<evidence type="ECO:0000256" key="3">
    <source>
        <dbReference type="ARBA" id="ARBA00022771"/>
    </source>
</evidence>
<dbReference type="OrthoDB" id="4062651at2759"/>
<keyword evidence="5" id="KW-0539">Nucleus</keyword>
<evidence type="ECO:0000256" key="1">
    <source>
        <dbReference type="ARBA" id="ARBA00004123"/>
    </source>
</evidence>
<sequence>MDKFLMSQSKEREGNSGSHTEPKVETTASASGNESDNDTASTSTTGIPRKRRKISIVWKYFKKSADKRFAKCLSCEGVTKLKEIIKNINFFAITTDCWTSISTESYISVTCHFIDQNYDLKTAILAVKQMTSNHTSQNMADALVEVFQD</sequence>
<evidence type="ECO:0000256" key="4">
    <source>
        <dbReference type="ARBA" id="ARBA00022833"/>
    </source>
</evidence>
<feature type="compositionally biased region" description="Basic and acidic residues" evidence="6">
    <location>
        <begin position="1"/>
        <end position="24"/>
    </location>
</feature>
<proteinExistence type="predicted"/>
<dbReference type="InterPro" id="IPR052035">
    <property type="entry name" value="ZnF_BED_domain_contain"/>
</dbReference>
<dbReference type="AlphaFoldDB" id="A0A9P0GK22"/>
<feature type="compositionally biased region" description="Polar residues" evidence="6">
    <location>
        <begin position="26"/>
        <end position="46"/>
    </location>
</feature>
<keyword evidence="4" id="KW-0862">Zinc</keyword>
<evidence type="ECO:0000313" key="7">
    <source>
        <dbReference type="EMBL" id="CAH1113857.1"/>
    </source>
</evidence>
<evidence type="ECO:0000256" key="6">
    <source>
        <dbReference type="SAM" id="MobiDB-lite"/>
    </source>
</evidence>
<dbReference type="InterPro" id="IPR012337">
    <property type="entry name" value="RNaseH-like_sf"/>
</dbReference>
<evidence type="ECO:0000256" key="5">
    <source>
        <dbReference type="ARBA" id="ARBA00023242"/>
    </source>
</evidence>
<evidence type="ECO:0000313" key="8">
    <source>
        <dbReference type="Proteomes" id="UP001153636"/>
    </source>
</evidence>
<reference evidence="7" key="1">
    <citation type="submission" date="2022-01" db="EMBL/GenBank/DDBJ databases">
        <authorList>
            <person name="King R."/>
        </authorList>
    </citation>
    <scope>NUCLEOTIDE SEQUENCE</scope>
</reference>
<evidence type="ECO:0000256" key="2">
    <source>
        <dbReference type="ARBA" id="ARBA00022723"/>
    </source>
</evidence>
<accession>A0A9P0GK22</accession>
<keyword evidence="8" id="KW-1185">Reference proteome</keyword>
<keyword evidence="2" id="KW-0479">Metal-binding</keyword>
<dbReference type="PANTHER" id="PTHR46481">
    <property type="entry name" value="ZINC FINGER BED DOMAIN-CONTAINING PROTEIN 4"/>
    <property type="match status" value="1"/>
</dbReference>
<comment type="subcellular location">
    <subcellularLocation>
        <location evidence="1">Nucleus</location>
    </subcellularLocation>
</comment>
<dbReference type="GO" id="GO:0005634">
    <property type="term" value="C:nucleus"/>
    <property type="evidence" value="ECO:0007669"/>
    <property type="project" value="UniProtKB-SubCell"/>
</dbReference>
<name>A0A9P0GK22_9CUCU</name>
<feature type="region of interest" description="Disordered" evidence="6">
    <location>
        <begin position="1"/>
        <end position="48"/>
    </location>
</feature>
<gene>
    <name evidence="7" type="ORF">PSYICH_LOCUS13081</name>
</gene>
<keyword evidence="3" id="KW-0863">Zinc-finger</keyword>
<dbReference type="GO" id="GO:0008270">
    <property type="term" value="F:zinc ion binding"/>
    <property type="evidence" value="ECO:0007669"/>
    <property type="project" value="UniProtKB-KW"/>
</dbReference>